<evidence type="ECO:0000256" key="1">
    <source>
        <dbReference type="SAM" id="Phobius"/>
    </source>
</evidence>
<dbReference type="AlphaFoldDB" id="A0A4V1D8D1"/>
<feature type="transmembrane region" description="Helical" evidence="1">
    <location>
        <begin position="35"/>
        <end position="55"/>
    </location>
</feature>
<reference evidence="2 3" key="1">
    <citation type="submission" date="2018-07" db="EMBL/GenBank/DDBJ databases">
        <title>Marsedoiliclastica nanhaica gen. nov. sp. nov., a novel marine hydrocarbonoclastic bacterium isolated from an in-situ enriched hydrocarbon-degrading consortium in deep-sea sediment.</title>
        <authorList>
            <person name="Dong C."/>
            <person name="Ma T."/>
            <person name="Liu R."/>
            <person name="Shao Z."/>
        </authorList>
    </citation>
    <scope>NUCLEOTIDE SEQUENCE [LARGE SCALE GENOMIC DNA]</scope>
    <source>
        <strain evidence="3">soil36-7</strain>
    </source>
</reference>
<keyword evidence="3" id="KW-1185">Reference proteome</keyword>
<dbReference type="Pfam" id="PF10011">
    <property type="entry name" value="DUF2254"/>
    <property type="match status" value="1"/>
</dbReference>
<keyword evidence="1" id="KW-0472">Membrane</keyword>
<name>A0A4V1D8D1_9ALTE</name>
<dbReference type="OrthoDB" id="2955631at2"/>
<proteinExistence type="predicted"/>
<gene>
    <name evidence="2" type="ORF">soil367_01685</name>
</gene>
<dbReference type="EMBL" id="CP031093">
    <property type="protein sequence ID" value="QCF24770.1"/>
    <property type="molecule type" value="Genomic_DNA"/>
</dbReference>
<dbReference type="InterPro" id="IPR018723">
    <property type="entry name" value="DUF2254_membrane"/>
</dbReference>
<feature type="transmembrane region" description="Helical" evidence="1">
    <location>
        <begin position="75"/>
        <end position="101"/>
    </location>
</feature>
<accession>A0A4V1D8D1</accession>
<dbReference type="Proteomes" id="UP000298049">
    <property type="component" value="Chromosome"/>
</dbReference>
<sequence>MPYCRQCATDHDRQEGLMITAYLKVIRDSFWFRPALYNFVAVLLAIAAVLLDLRLSEETRILGVASMSLERTTELVATLAGAILTMTTITFSAILIVLTTYSSQFSPRVLQNFVANRATQHVLALFSSGFTYCVLVLLLVSEREAYKLLATPGVAIVWSLAGIAAFIFLLTHTTSWLQVNNLIGFIAAETEATMRHMLGRKVNDRRCPVEAEDSRWCQAGLEISACKSGYVVMVGLEGLLKKAEQDGVIVRTEVAVGAFVAEGMPLMSLIGIGSHKPDYEAYRELIQLDIEPRPWEDIGFGLRKMAEIALRAISPSINDPYTAATAVQYLGSILIKLAARSPQNPGLANQHGALRVLIREPDFEKYLLRAFQELRRYGSEDITTLVAILEALGWIARLSGHQWHDLLWGFGADTYRLAEESNDWLPSEERRLTVPLRRLAATTGRQTDVQTLLEKKGALER</sequence>
<evidence type="ECO:0000313" key="3">
    <source>
        <dbReference type="Proteomes" id="UP000298049"/>
    </source>
</evidence>
<dbReference type="KEGG" id="hmi:soil367_01685"/>
<protein>
    <submittedName>
        <fullName evidence="2">DUF2254 domain-containing protein</fullName>
    </submittedName>
</protein>
<feature type="transmembrane region" description="Helical" evidence="1">
    <location>
        <begin position="121"/>
        <end position="141"/>
    </location>
</feature>
<evidence type="ECO:0000313" key="2">
    <source>
        <dbReference type="EMBL" id="QCF24770.1"/>
    </source>
</evidence>
<organism evidence="2 3">
    <name type="scientific">Hydrocarboniclastica marina</name>
    <dbReference type="NCBI Taxonomy" id="2259620"/>
    <lineage>
        <taxon>Bacteria</taxon>
        <taxon>Pseudomonadati</taxon>
        <taxon>Pseudomonadota</taxon>
        <taxon>Gammaproteobacteria</taxon>
        <taxon>Alteromonadales</taxon>
        <taxon>Alteromonadaceae</taxon>
        <taxon>Hydrocarboniclastica</taxon>
    </lineage>
</organism>
<keyword evidence="1" id="KW-0812">Transmembrane</keyword>
<feature type="transmembrane region" description="Helical" evidence="1">
    <location>
        <begin position="148"/>
        <end position="170"/>
    </location>
</feature>
<keyword evidence="1" id="KW-1133">Transmembrane helix</keyword>